<dbReference type="STRING" id="7868.ENSCMIP00000026047"/>
<evidence type="ECO:0000256" key="5">
    <source>
        <dbReference type="ARBA" id="ARBA00023157"/>
    </source>
</evidence>
<dbReference type="Ensembl" id="ENSCMIT00000026475.1">
    <property type="protein sequence ID" value="ENSCMIP00000026047.1"/>
    <property type="gene ID" value="ENSCMIG00000011437.1"/>
</dbReference>
<dbReference type="OrthoDB" id="8936076at2759"/>
<dbReference type="InterPro" id="IPR022352">
    <property type="entry name" value="Ins/IGF/rlx"/>
</dbReference>
<feature type="domain" description="Insulin-like" evidence="9">
    <location>
        <begin position="52"/>
        <end position="109"/>
    </location>
</feature>
<dbReference type="InterPro" id="IPR022341">
    <property type="entry name" value="IGF-I"/>
</dbReference>
<dbReference type="InterPro" id="IPR022353">
    <property type="entry name" value="Insulin_CS"/>
</dbReference>
<feature type="disulfide bond" evidence="6">
    <location>
        <begin position="95"/>
        <end position="100"/>
    </location>
</feature>
<reference evidence="11" key="3">
    <citation type="journal article" date="2014" name="Nature">
        <title>Elephant shark genome provides unique insights into gnathostome evolution.</title>
        <authorList>
            <consortium name="International Elephant Shark Genome Sequencing Consortium"/>
            <person name="Venkatesh B."/>
            <person name="Lee A.P."/>
            <person name="Ravi V."/>
            <person name="Maurya A.K."/>
            <person name="Lian M.M."/>
            <person name="Swann J.B."/>
            <person name="Ohta Y."/>
            <person name="Flajnik M.F."/>
            <person name="Sutoh Y."/>
            <person name="Kasahara M."/>
            <person name="Hoon S."/>
            <person name="Gangu V."/>
            <person name="Roy S.W."/>
            <person name="Irimia M."/>
            <person name="Korzh V."/>
            <person name="Kondrychyn I."/>
            <person name="Lim Z.W."/>
            <person name="Tay B.H."/>
            <person name="Tohari S."/>
            <person name="Kong K.W."/>
            <person name="Ho S."/>
            <person name="Lorente-Galdos B."/>
            <person name="Quilez J."/>
            <person name="Marques-Bonet T."/>
            <person name="Raney B.J."/>
            <person name="Ingham P.W."/>
            <person name="Tay A."/>
            <person name="Hillier L.W."/>
            <person name="Minx P."/>
            <person name="Boehm T."/>
            <person name="Wilson R.K."/>
            <person name="Brenner S."/>
            <person name="Warren W.C."/>
        </authorList>
    </citation>
    <scope>NUCLEOTIDE SEQUENCE [LARGE SCALE GENOMIC DNA]</scope>
</reference>
<organism evidence="10 11">
    <name type="scientific">Callorhinchus milii</name>
    <name type="common">Ghost shark</name>
    <dbReference type="NCBI Taxonomy" id="7868"/>
    <lineage>
        <taxon>Eukaryota</taxon>
        <taxon>Metazoa</taxon>
        <taxon>Chordata</taxon>
        <taxon>Craniata</taxon>
        <taxon>Vertebrata</taxon>
        <taxon>Chondrichthyes</taxon>
        <taxon>Holocephali</taxon>
        <taxon>Chimaeriformes</taxon>
        <taxon>Callorhinchidae</taxon>
        <taxon>Callorhinchus</taxon>
    </lineage>
</organism>
<dbReference type="OMA" id="TLLFKCC"/>
<dbReference type="FunCoup" id="A0A4W3IBE8">
    <property type="interactions" value="137"/>
</dbReference>
<keyword evidence="11" id="KW-1185">Reference proteome</keyword>
<dbReference type="PROSITE" id="PS00262">
    <property type="entry name" value="INSULIN"/>
    <property type="match status" value="1"/>
</dbReference>
<comment type="similarity">
    <text evidence="2 7">Belongs to the insulin family.</text>
</comment>
<proteinExistence type="inferred from homology"/>
<dbReference type="GO" id="GO:0008284">
    <property type="term" value="P:positive regulation of cell population proliferation"/>
    <property type="evidence" value="ECO:0007669"/>
    <property type="project" value="TreeGrafter"/>
</dbReference>
<feature type="compositionally biased region" description="Basic and acidic residues" evidence="8">
    <location>
        <begin position="123"/>
        <end position="133"/>
    </location>
</feature>
<dbReference type="InParanoid" id="A0A4W3IBE8"/>
<dbReference type="PRINTS" id="PR00276">
    <property type="entry name" value="INSULINFAMLY"/>
</dbReference>
<evidence type="ECO:0000256" key="1">
    <source>
        <dbReference type="ARBA" id="ARBA00004613"/>
    </source>
</evidence>
<dbReference type="PANTHER" id="PTHR46845:SF1">
    <property type="entry name" value="INSULIN-LIKE GROWTH FACTOR I"/>
    <property type="match status" value="1"/>
</dbReference>
<feature type="compositionally biased region" description="Polar residues" evidence="8">
    <location>
        <begin position="134"/>
        <end position="151"/>
    </location>
</feature>
<dbReference type="KEGG" id="cmk:103179868"/>
<gene>
    <name evidence="10" type="primary">igf1</name>
</gene>
<keyword evidence="4" id="KW-0339">Growth factor</keyword>
<dbReference type="SUPFAM" id="SSF56994">
    <property type="entry name" value="Insulin-like"/>
    <property type="match status" value="1"/>
</dbReference>
<dbReference type="FunFam" id="1.10.100.10:FF:000001">
    <property type="entry name" value="insulin-like growth factor I isoform X1"/>
    <property type="match status" value="1"/>
</dbReference>
<evidence type="ECO:0000256" key="8">
    <source>
        <dbReference type="SAM" id="MobiDB-lite"/>
    </source>
</evidence>
<dbReference type="InterPro" id="IPR022350">
    <property type="entry name" value="IGF-1/2"/>
</dbReference>
<keyword evidence="3 7" id="KW-0964">Secreted</keyword>
<feature type="region of interest" description="Disordered" evidence="8">
    <location>
        <begin position="119"/>
        <end position="151"/>
    </location>
</feature>
<dbReference type="Gene3D" id="1.10.100.10">
    <property type="entry name" value="Insulin-like"/>
    <property type="match status" value="1"/>
</dbReference>
<dbReference type="GeneID" id="103179868"/>
<accession>A0A4W3IBE8</accession>
<dbReference type="PANTHER" id="PTHR46845">
    <property type="entry name" value="INSULIN-LIKE GROWTH FACTOR I"/>
    <property type="match status" value="1"/>
</dbReference>
<feature type="disulfide bond" evidence="6">
    <location>
        <begin position="67"/>
        <end position="109"/>
    </location>
</feature>
<protein>
    <submittedName>
        <fullName evidence="10">Insulin like growth factor 1</fullName>
    </submittedName>
</protein>
<evidence type="ECO:0000256" key="7">
    <source>
        <dbReference type="RuleBase" id="RU000406"/>
    </source>
</evidence>
<reference evidence="11" key="1">
    <citation type="journal article" date="2006" name="Science">
        <title>Ancient noncoding elements conserved in the human genome.</title>
        <authorList>
            <person name="Venkatesh B."/>
            <person name="Kirkness E.F."/>
            <person name="Loh Y.H."/>
            <person name="Halpern A.L."/>
            <person name="Lee A.P."/>
            <person name="Johnson J."/>
            <person name="Dandona N."/>
            <person name="Viswanathan L.D."/>
            <person name="Tay A."/>
            <person name="Venter J.C."/>
            <person name="Strausberg R.L."/>
            <person name="Brenner S."/>
        </authorList>
    </citation>
    <scope>NUCLEOTIDE SEQUENCE [LARGE SCALE GENOMIC DNA]</scope>
</reference>
<evidence type="ECO:0000313" key="10">
    <source>
        <dbReference type="Ensembl" id="ENSCMIP00000026047.1"/>
    </source>
</evidence>
<dbReference type="RefSeq" id="XP_007893559.1">
    <property type="nucleotide sequence ID" value="XM_007895368.2"/>
</dbReference>
<dbReference type="GO" id="GO:0005179">
    <property type="term" value="F:hormone activity"/>
    <property type="evidence" value="ECO:0007669"/>
    <property type="project" value="InterPro"/>
</dbReference>
<keyword evidence="5 6" id="KW-1015">Disulfide bond</keyword>
<dbReference type="InterPro" id="IPR016179">
    <property type="entry name" value="Insulin-like"/>
</dbReference>
<evidence type="ECO:0000313" key="11">
    <source>
        <dbReference type="Proteomes" id="UP000314986"/>
    </source>
</evidence>
<reference evidence="11" key="2">
    <citation type="journal article" date="2007" name="PLoS Biol.">
        <title>Survey sequencing and comparative analysis of the elephant shark (Callorhinchus milii) genome.</title>
        <authorList>
            <person name="Venkatesh B."/>
            <person name="Kirkness E.F."/>
            <person name="Loh Y.H."/>
            <person name="Halpern A.L."/>
            <person name="Lee A.P."/>
            <person name="Johnson J."/>
            <person name="Dandona N."/>
            <person name="Viswanathan L.D."/>
            <person name="Tay A."/>
            <person name="Venter J.C."/>
            <person name="Strausberg R.L."/>
            <person name="Brenner S."/>
        </authorList>
    </citation>
    <scope>NUCLEOTIDE SEQUENCE [LARGE SCALE GENOMIC DNA]</scope>
</reference>
<feature type="disulfide bond" evidence="6">
    <location>
        <begin position="55"/>
        <end position="96"/>
    </location>
</feature>
<dbReference type="GO" id="GO:0008283">
    <property type="term" value="P:cell population proliferation"/>
    <property type="evidence" value="ECO:0007669"/>
    <property type="project" value="TreeGrafter"/>
</dbReference>
<dbReference type="GO" id="GO:0043066">
    <property type="term" value="P:negative regulation of apoptotic process"/>
    <property type="evidence" value="ECO:0007669"/>
    <property type="project" value="TreeGrafter"/>
</dbReference>
<evidence type="ECO:0000256" key="2">
    <source>
        <dbReference type="ARBA" id="ARBA00009034"/>
    </source>
</evidence>
<evidence type="ECO:0000259" key="9">
    <source>
        <dbReference type="SMART" id="SM00078"/>
    </source>
</evidence>
<dbReference type="GO" id="GO:0005159">
    <property type="term" value="F:insulin-like growth factor receptor binding"/>
    <property type="evidence" value="ECO:0007669"/>
    <property type="project" value="TreeGrafter"/>
</dbReference>
<comment type="subcellular location">
    <subcellularLocation>
        <location evidence="1 7">Secreted</location>
    </subcellularLocation>
</comment>
<dbReference type="AlphaFoldDB" id="A0A4W3IBE8"/>
<evidence type="ECO:0000256" key="6">
    <source>
        <dbReference type="PIRSR" id="PIRSR622350-50"/>
    </source>
</evidence>
<reference evidence="10" key="4">
    <citation type="submission" date="2025-08" db="UniProtKB">
        <authorList>
            <consortium name="Ensembl"/>
        </authorList>
    </citation>
    <scope>IDENTIFICATION</scope>
</reference>
<dbReference type="GO" id="GO:0008083">
    <property type="term" value="F:growth factor activity"/>
    <property type="evidence" value="ECO:0007669"/>
    <property type="project" value="UniProtKB-KW"/>
</dbReference>
<evidence type="ECO:0000256" key="3">
    <source>
        <dbReference type="ARBA" id="ARBA00022525"/>
    </source>
</evidence>
<evidence type="ECO:0000256" key="4">
    <source>
        <dbReference type="ARBA" id="ARBA00023030"/>
    </source>
</evidence>
<name>A0A4W3IBE8_CALMI</name>
<dbReference type="PRINTS" id="PR02002">
    <property type="entry name" value="INSLNLIKEGF"/>
</dbReference>
<dbReference type="PRINTS" id="PR02005">
    <property type="entry name" value="INSLNLIKEGF1"/>
</dbReference>
<sequence>MEETQTPVGESKCISCALSEVFKVRMAFASYPHLFYLTLCVLILSGAEANPETLCGSDLVDTLQFVCGNRGFYFNKPTGYRPTIRRANRGIVDECCFQSCDLKLLEMYCAKPAKQEASARTQPHADKGQRETVLKNSSRGNTSSVNRNYRI</sequence>
<dbReference type="GO" id="GO:0005615">
    <property type="term" value="C:extracellular space"/>
    <property type="evidence" value="ECO:0007669"/>
    <property type="project" value="InterPro"/>
</dbReference>
<dbReference type="InterPro" id="IPR036438">
    <property type="entry name" value="Insulin-like_sf"/>
</dbReference>
<reference evidence="10" key="5">
    <citation type="submission" date="2025-09" db="UniProtKB">
        <authorList>
            <consortium name="Ensembl"/>
        </authorList>
    </citation>
    <scope>IDENTIFICATION</scope>
</reference>
<dbReference type="GO" id="GO:0051897">
    <property type="term" value="P:positive regulation of phosphatidylinositol 3-kinase/protein kinase B signal transduction"/>
    <property type="evidence" value="ECO:0007669"/>
    <property type="project" value="TreeGrafter"/>
</dbReference>
<dbReference type="CTD" id="3479"/>
<dbReference type="GO" id="GO:0048009">
    <property type="term" value="P:insulin-like growth factor receptor signaling pathway"/>
    <property type="evidence" value="ECO:0007669"/>
    <property type="project" value="TreeGrafter"/>
</dbReference>
<dbReference type="CDD" id="cd04368">
    <property type="entry name" value="IlGF"/>
    <property type="match status" value="1"/>
</dbReference>
<dbReference type="SMART" id="SM00078">
    <property type="entry name" value="IlGF"/>
    <property type="match status" value="1"/>
</dbReference>
<dbReference type="Proteomes" id="UP000314986">
    <property type="component" value="Unassembled WGS sequence"/>
</dbReference>
<dbReference type="GeneTree" id="ENSGT00940000159081"/>
<dbReference type="Pfam" id="PF00049">
    <property type="entry name" value="Insulin"/>
    <property type="match status" value="1"/>
</dbReference>